<name>A0A1G8PVJ2_9PSED</name>
<dbReference type="RefSeq" id="WP_074757840.1">
    <property type="nucleotide sequence ID" value="NZ_FNCO01000019.1"/>
</dbReference>
<accession>A0A1G8PVJ2</accession>
<gene>
    <name evidence="1" type="ORF">SAMN05216605_119120</name>
</gene>
<keyword evidence="2" id="KW-1185">Reference proteome</keyword>
<proteinExistence type="predicted"/>
<dbReference type="EMBL" id="FNCO01000019">
    <property type="protein sequence ID" value="SDI96286.1"/>
    <property type="molecule type" value="Genomic_DNA"/>
</dbReference>
<evidence type="ECO:0000313" key="1">
    <source>
        <dbReference type="EMBL" id="SDI96286.1"/>
    </source>
</evidence>
<evidence type="ECO:0000313" key="2">
    <source>
        <dbReference type="Proteomes" id="UP000182894"/>
    </source>
</evidence>
<protein>
    <submittedName>
        <fullName evidence="1">Uncharacterized protein</fullName>
    </submittedName>
</protein>
<reference evidence="2" key="1">
    <citation type="submission" date="2016-10" db="EMBL/GenBank/DDBJ databases">
        <authorList>
            <person name="Varghese N."/>
            <person name="Submissions S."/>
        </authorList>
    </citation>
    <scope>NUCLEOTIDE SEQUENCE [LARGE SCALE GENOMIC DNA]</scope>
    <source>
        <strain evidence="2">ATCC 700689</strain>
    </source>
</reference>
<dbReference type="OrthoDB" id="6897301at2"/>
<dbReference type="AlphaFoldDB" id="A0A1G8PVJ2"/>
<organism evidence="1 2">
    <name type="scientific">Pseudomonas abietaniphila</name>
    <dbReference type="NCBI Taxonomy" id="89065"/>
    <lineage>
        <taxon>Bacteria</taxon>
        <taxon>Pseudomonadati</taxon>
        <taxon>Pseudomonadota</taxon>
        <taxon>Gammaproteobacteria</taxon>
        <taxon>Pseudomonadales</taxon>
        <taxon>Pseudomonadaceae</taxon>
        <taxon>Pseudomonas</taxon>
    </lineage>
</organism>
<sequence length="106" mass="11832">MSITDFQRLSASQSELVLSYQHAIKALDFLQAKGASLLAWEGWLRYPNGTLGHSCDYQGCGDLSKLEVSEGYRFAKQTIRVAHEEYEAQGKNAELLFCITSEPLSN</sequence>
<dbReference type="Proteomes" id="UP000182894">
    <property type="component" value="Unassembled WGS sequence"/>
</dbReference>